<evidence type="ECO:0000313" key="4">
    <source>
        <dbReference type="Proteomes" id="UP000274131"/>
    </source>
</evidence>
<comment type="similarity">
    <text evidence="1">Belongs to the SAMHD1 family.</text>
</comment>
<evidence type="ECO:0000313" key="5">
    <source>
        <dbReference type="WBParaSite" id="EVEC_0000150801-mRNA-1"/>
    </source>
</evidence>
<protein>
    <submittedName>
        <fullName evidence="5">HD_domain domain-containing protein</fullName>
    </submittedName>
</protein>
<dbReference type="SUPFAM" id="SSF109604">
    <property type="entry name" value="HD-domain/PDEase-like"/>
    <property type="match status" value="1"/>
</dbReference>
<dbReference type="STRING" id="51028.A0A0N4UVN1"/>
<dbReference type="EMBL" id="UXUI01007184">
    <property type="protein sequence ID" value="VDD86073.1"/>
    <property type="molecule type" value="Genomic_DNA"/>
</dbReference>
<accession>A0A0N4UVN1</accession>
<organism evidence="5">
    <name type="scientific">Enterobius vermicularis</name>
    <name type="common">Human pinworm</name>
    <dbReference type="NCBI Taxonomy" id="51028"/>
    <lineage>
        <taxon>Eukaryota</taxon>
        <taxon>Metazoa</taxon>
        <taxon>Ecdysozoa</taxon>
        <taxon>Nematoda</taxon>
        <taxon>Chromadorea</taxon>
        <taxon>Rhabditida</taxon>
        <taxon>Spirurina</taxon>
        <taxon>Oxyuridomorpha</taxon>
        <taxon>Oxyuroidea</taxon>
        <taxon>Oxyuridae</taxon>
        <taxon>Enterobius</taxon>
    </lineage>
</organism>
<keyword evidence="4" id="KW-1185">Reference proteome</keyword>
<dbReference type="InterPro" id="IPR050135">
    <property type="entry name" value="dGTPase-like"/>
</dbReference>
<gene>
    <name evidence="3" type="ORF">EVEC_LOCUS1216</name>
</gene>
<reference evidence="3 4" key="2">
    <citation type="submission" date="2018-10" db="EMBL/GenBank/DDBJ databases">
        <authorList>
            <consortium name="Pathogen Informatics"/>
        </authorList>
    </citation>
    <scope>NUCLEOTIDE SEQUENCE [LARGE SCALE GENOMIC DNA]</scope>
</reference>
<proteinExistence type="inferred from homology"/>
<dbReference type="AlphaFoldDB" id="A0A0N4UVN1"/>
<evidence type="ECO:0000313" key="3">
    <source>
        <dbReference type="EMBL" id="VDD86073.1"/>
    </source>
</evidence>
<dbReference type="InterPro" id="IPR003607">
    <property type="entry name" value="HD/PDEase_dom"/>
</dbReference>
<feature type="domain" description="HD" evidence="2">
    <location>
        <begin position="62"/>
        <end position="150"/>
    </location>
</feature>
<dbReference type="Gene3D" id="1.10.3210.10">
    <property type="entry name" value="Hypothetical protein af1432"/>
    <property type="match status" value="1"/>
</dbReference>
<sequence length="328" mass="38431">MNDNWELLHCSRKFNILDVVYGSIPLYYPLNLIVDTPIFQRLRRLKQTSAVHFVYPGCEHSRFTHSLGFVYLITERQDLGIDSRDQLCVAIAGLFHDVGHGPFSHLFEEFLRTTNGDRSWTHEKESVLVFEEICKNKQLKEALDEYLEESDYTFIKEMINPPKSKFDQNGQWILKGRSLEKSYLYDIICNQNDSLDVDKYDYILRDAIFTSFGIPFNRSLLYDVFSKHVRRIMNWDKNGNECLQLCYAYKVLNELQNVGESRYLLHSKVYNHRTVCVCEYLIIKAFQAAAPHLIFKGDDGQDYNLTEVTSNLSAFLKCDDLIFQMVIF</sequence>
<dbReference type="GO" id="GO:0006203">
    <property type="term" value="P:dGTP catabolic process"/>
    <property type="evidence" value="ECO:0007669"/>
    <property type="project" value="TreeGrafter"/>
</dbReference>
<dbReference type="PANTHER" id="PTHR11373">
    <property type="entry name" value="DEOXYNUCLEOSIDE TRIPHOSPHATE TRIPHOSPHOHYDROLASE"/>
    <property type="match status" value="1"/>
</dbReference>
<dbReference type="CDD" id="cd00077">
    <property type="entry name" value="HDc"/>
    <property type="match status" value="1"/>
</dbReference>
<dbReference type="Proteomes" id="UP000274131">
    <property type="component" value="Unassembled WGS sequence"/>
</dbReference>
<dbReference type="WBParaSite" id="EVEC_0000150801-mRNA-1">
    <property type="protein sequence ID" value="EVEC_0000150801-mRNA-1"/>
    <property type="gene ID" value="EVEC_0000150801"/>
</dbReference>
<evidence type="ECO:0000259" key="2">
    <source>
        <dbReference type="Pfam" id="PF01966"/>
    </source>
</evidence>
<evidence type="ECO:0000256" key="1">
    <source>
        <dbReference type="ARBA" id="ARBA00005776"/>
    </source>
</evidence>
<dbReference type="PANTHER" id="PTHR11373:SF4">
    <property type="entry name" value="DEOXYNUCLEOSIDE TRIPHOSPHATE TRIPHOSPHOHYDROLASE SAMHD1"/>
    <property type="match status" value="1"/>
</dbReference>
<dbReference type="GO" id="GO:0008832">
    <property type="term" value="F:dGTPase activity"/>
    <property type="evidence" value="ECO:0007669"/>
    <property type="project" value="TreeGrafter"/>
</dbReference>
<dbReference type="InterPro" id="IPR006674">
    <property type="entry name" value="HD_domain"/>
</dbReference>
<dbReference type="GO" id="GO:0005634">
    <property type="term" value="C:nucleus"/>
    <property type="evidence" value="ECO:0007669"/>
    <property type="project" value="TreeGrafter"/>
</dbReference>
<name>A0A0N4UVN1_ENTVE</name>
<dbReference type="OrthoDB" id="9991235at2759"/>
<dbReference type="Pfam" id="PF01966">
    <property type="entry name" value="HD"/>
    <property type="match status" value="1"/>
</dbReference>
<reference evidence="5" key="1">
    <citation type="submission" date="2017-02" db="UniProtKB">
        <authorList>
            <consortium name="WormBaseParasite"/>
        </authorList>
    </citation>
    <scope>IDENTIFICATION</scope>
</reference>